<name>A9TY85_PHYPA</name>
<dbReference type="Gramene" id="Pp3c9_6030V3.1">
    <property type="protein sequence ID" value="Pp3c9_6030V3.1"/>
    <property type="gene ID" value="Pp3c9_6030"/>
</dbReference>
<dbReference type="OrthoDB" id="1927797at2759"/>
<dbReference type="GO" id="GO:0009706">
    <property type="term" value="C:chloroplast inner membrane"/>
    <property type="evidence" value="ECO:0000318"/>
    <property type="project" value="GO_Central"/>
</dbReference>
<keyword evidence="2" id="KW-0812">Transmembrane</keyword>
<feature type="compositionally biased region" description="Basic and acidic residues" evidence="1">
    <location>
        <begin position="323"/>
        <end position="332"/>
    </location>
</feature>
<evidence type="ECO:0000313" key="3">
    <source>
        <dbReference type="EMBL" id="PNR47886.1"/>
    </source>
</evidence>
<protein>
    <recommendedName>
        <fullName evidence="6">Protein MULTIPLE CHLOROPLAST DIVISION SITE 1</fullName>
    </recommendedName>
</protein>
<organism evidence="3">
    <name type="scientific">Physcomitrium patens</name>
    <name type="common">Spreading-leaved earth moss</name>
    <name type="synonym">Physcomitrella patens</name>
    <dbReference type="NCBI Taxonomy" id="3218"/>
    <lineage>
        <taxon>Eukaryota</taxon>
        <taxon>Viridiplantae</taxon>
        <taxon>Streptophyta</taxon>
        <taxon>Embryophyta</taxon>
        <taxon>Bryophyta</taxon>
        <taxon>Bryophytina</taxon>
        <taxon>Bryopsida</taxon>
        <taxon>Funariidae</taxon>
        <taxon>Funariales</taxon>
        <taxon>Funariaceae</taxon>
        <taxon>Physcomitrium</taxon>
    </lineage>
</organism>
<accession>A9TY85</accession>
<dbReference type="AlphaFoldDB" id="A9TY85"/>
<dbReference type="EnsemblPlants" id="Pp3c9_6030V3.1">
    <property type="protein sequence ID" value="Pp3c9_6030V3.1"/>
    <property type="gene ID" value="Pp3c9_6030"/>
</dbReference>
<keyword evidence="5" id="KW-1185">Reference proteome</keyword>
<reference evidence="3 5" key="1">
    <citation type="journal article" date="2008" name="Science">
        <title>The Physcomitrella genome reveals evolutionary insights into the conquest of land by plants.</title>
        <authorList>
            <person name="Rensing S."/>
            <person name="Lang D."/>
            <person name="Zimmer A."/>
            <person name="Terry A."/>
            <person name="Salamov A."/>
            <person name="Shapiro H."/>
            <person name="Nishiyama T."/>
            <person name="Perroud P.-F."/>
            <person name="Lindquist E."/>
            <person name="Kamisugi Y."/>
            <person name="Tanahashi T."/>
            <person name="Sakakibara K."/>
            <person name="Fujita T."/>
            <person name="Oishi K."/>
            <person name="Shin-I T."/>
            <person name="Kuroki Y."/>
            <person name="Toyoda A."/>
            <person name="Suzuki Y."/>
            <person name="Hashimoto A."/>
            <person name="Yamaguchi K."/>
            <person name="Sugano A."/>
            <person name="Kohara Y."/>
            <person name="Fujiyama A."/>
            <person name="Anterola A."/>
            <person name="Aoki S."/>
            <person name="Ashton N."/>
            <person name="Barbazuk W.B."/>
            <person name="Barker E."/>
            <person name="Bennetzen J."/>
            <person name="Bezanilla M."/>
            <person name="Blankenship R."/>
            <person name="Cho S.H."/>
            <person name="Dutcher S."/>
            <person name="Estelle M."/>
            <person name="Fawcett J.A."/>
            <person name="Gundlach H."/>
            <person name="Hanada K."/>
            <person name="Heyl A."/>
            <person name="Hicks K.A."/>
            <person name="Hugh J."/>
            <person name="Lohr M."/>
            <person name="Mayer K."/>
            <person name="Melkozernov A."/>
            <person name="Murata T."/>
            <person name="Nelson D."/>
            <person name="Pils B."/>
            <person name="Prigge M."/>
            <person name="Reiss B."/>
            <person name="Renner T."/>
            <person name="Rombauts S."/>
            <person name="Rushton P."/>
            <person name="Sanderfoot A."/>
            <person name="Schween G."/>
            <person name="Shiu S.-H."/>
            <person name="Stueber K."/>
            <person name="Theodoulou F.L."/>
            <person name="Tu H."/>
            <person name="Van de Peer Y."/>
            <person name="Verrier P.J."/>
            <person name="Waters E."/>
            <person name="Wood A."/>
            <person name="Yang L."/>
            <person name="Cove D."/>
            <person name="Cuming A."/>
            <person name="Hasebe M."/>
            <person name="Lucas S."/>
            <person name="Mishler D.B."/>
            <person name="Reski R."/>
            <person name="Grigoriev I."/>
            <person name="Quatrano R.S."/>
            <person name="Boore J.L."/>
        </authorList>
    </citation>
    <scope>NUCLEOTIDE SEQUENCE [LARGE SCALE GENOMIC DNA]</scope>
    <source>
        <strain evidence="4 5">cv. Gransden 2004</strain>
    </source>
</reference>
<reference evidence="3 5" key="2">
    <citation type="journal article" date="2018" name="Plant J.">
        <title>The Physcomitrella patens chromosome-scale assembly reveals moss genome structure and evolution.</title>
        <authorList>
            <person name="Lang D."/>
            <person name="Ullrich K.K."/>
            <person name="Murat F."/>
            <person name="Fuchs J."/>
            <person name="Jenkins J."/>
            <person name="Haas F.B."/>
            <person name="Piednoel M."/>
            <person name="Gundlach H."/>
            <person name="Van Bel M."/>
            <person name="Meyberg R."/>
            <person name="Vives C."/>
            <person name="Morata J."/>
            <person name="Symeonidi A."/>
            <person name="Hiss M."/>
            <person name="Muchero W."/>
            <person name="Kamisugi Y."/>
            <person name="Saleh O."/>
            <person name="Blanc G."/>
            <person name="Decker E.L."/>
            <person name="van Gessel N."/>
            <person name="Grimwood J."/>
            <person name="Hayes R.D."/>
            <person name="Graham S.W."/>
            <person name="Gunter L.E."/>
            <person name="McDaniel S.F."/>
            <person name="Hoernstein S.N.W."/>
            <person name="Larsson A."/>
            <person name="Li F.W."/>
            <person name="Perroud P.F."/>
            <person name="Phillips J."/>
            <person name="Ranjan P."/>
            <person name="Rokshar D.S."/>
            <person name="Rothfels C.J."/>
            <person name="Schneider L."/>
            <person name="Shu S."/>
            <person name="Stevenson D.W."/>
            <person name="Thummler F."/>
            <person name="Tillich M."/>
            <person name="Villarreal Aguilar J.C."/>
            <person name="Widiez T."/>
            <person name="Wong G.K."/>
            <person name="Wymore A."/>
            <person name="Zhang Y."/>
            <person name="Zimmer A.D."/>
            <person name="Quatrano R.S."/>
            <person name="Mayer K.F.X."/>
            <person name="Goodstein D."/>
            <person name="Casacuberta J.M."/>
            <person name="Vandepoele K."/>
            <person name="Reski R."/>
            <person name="Cuming A.C."/>
            <person name="Tuskan G.A."/>
            <person name="Maumus F."/>
            <person name="Salse J."/>
            <person name="Schmutz J."/>
            <person name="Rensing S.A."/>
        </authorList>
    </citation>
    <scope>NUCLEOTIDE SEQUENCE [LARGE SCALE GENOMIC DNA]</scope>
    <source>
        <strain evidence="4 5">cv. Gransden 2004</strain>
    </source>
</reference>
<dbReference type="PANTHER" id="PTHR36317">
    <property type="entry name" value="PROTEIN MULTIPLE CHLOROPLAST DIVISION SITE 1"/>
    <property type="match status" value="1"/>
</dbReference>
<dbReference type="PaxDb" id="3218-PP1S370_15V6.1"/>
<dbReference type="HOGENOM" id="CLU_704744_0_0_1"/>
<evidence type="ECO:0000256" key="1">
    <source>
        <dbReference type="SAM" id="MobiDB-lite"/>
    </source>
</evidence>
<dbReference type="GO" id="GO:0010020">
    <property type="term" value="P:chloroplast fission"/>
    <property type="evidence" value="ECO:0000318"/>
    <property type="project" value="GO_Central"/>
</dbReference>
<sequence length="392" mass="43618">MLQGSHVRRSEAWTSTLHAVETRNEIIARRLSSRRTGICRMRNFDRLCKCSGAVTMVCSSLDTSLKIPCNQLRPSLGFRNRVLGEIGPRKLHSRHWNVSIVMAGRQDAENTRTGTMNNETSEGLREELLVPSIVDESPQIMRGVPMNLAAGVGVTAAVIMMTVLGFVAKPRNDDGGGSVSDLIKRGQLRSDRGDGKSLKYEDPFNNPFVGGKGGKENSVVKMYGRLFRVAPTTLTDEKRLSHQNRRVQAYRWKRPVVFLSEGEPVPEGVDPEEVRWIPANHPFATTANYIDEDLAQQNVMQVRGVPSRLKAEHEALRKKMMEAASKEPEFKLPDSSVDQWGSPPSPGEGGADETEGERGDRRQLDRRRSSPVNNGSPRLRNIDGSEILDEPQ</sequence>
<dbReference type="PANTHER" id="PTHR36317:SF1">
    <property type="entry name" value="PROTEIN MULTIPLE CHLOROPLAST DIVISION SITE 1"/>
    <property type="match status" value="1"/>
</dbReference>
<reference evidence="4" key="3">
    <citation type="submission" date="2020-12" db="UniProtKB">
        <authorList>
            <consortium name="EnsemblPlants"/>
        </authorList>
    </citation>
    <scope>IDENTIFICATION</scope>
</reference>
<dbReference type="STRING" id="3218.A9TY85"/>
<feature type="transmembrane region" description="Helical" evidence="2">
    <location>
        <begin position="148"/>
        <end position="168"/>
    </location>
</feature>
<feature type="region of interest" description="Disordered" evidence="1">
    <location>
        <begin position="323"/>
        <end position="392"/>
    </location>
</feature>
<feature type="region of interest" description="Disordered" evidence="1">
    <location>
        <begin position="175"/>
        <end position="199"/>
    </location>
</feature>
<dbReference type="GeneID" id="112286716"/>
<evidence type="ECO:0000313" key="5">
    <source>
        <dbReference type="Proteomes" id="UP000006727"/>
    </source>
</evidence>
<dbReference type="EnsemblPlants" id="Pp3c9_6030V3.2">
    <property type="protein sequence ID" value="Pp3c9_6030V3.2"/>
    <property type="gene ID" value="Pp3c9_6030"/>
</dbReference>
<evidence type="ECO:0000256" key="2">
    <source>
        <dbReference type="SAM" id="Phobius"/>
    </source>
</evidence>
<dbReference type="EMBL" id="ABEU02000009">
    <property type="protein sequence ID" value="PNR47886.1"/>
    <property type="molecule type" value="Genomic_DNA"/>
</dbReference>
<dbReference type="Proteomes" id="UP000006727">
    <property type="component" value="Chromosome 9"/>
</dbReference>
<feature type="compositionally biased region" description="Basic and acidic residues" evidence="1">
    <location>
        <begin position="182"/>
        <end position="199"/>
    </location>
</feature>
<gene>
    <name evidence="4" type="primary">LOC112286716</name>
    <name evidence="3" type="ORF">PHYPA_012359</name>
</gene>
<evidence type="ECO:0008006" key="6">
    <source>
        <dbReference type="Google" id="ProtNLM"/>
    </source>
</evidence>
<feature type="compositionally biased region" description="Basic and acidic residues" evidence="1">
    <location>
        <begin position="356"/>
        <end position="368"/>
    </location>
</feature>
<keyword evidence="2" id="KW-1133">Transmembrane helix</keyword>
<dbReference type="InterPro" id="IPR034572">
    <property type="entry name" value="MCD1"/>
</dbReference>
<dbReference type="Gramene" id="Pp3c9_6030V3.2">
    <property type="protein sequence ID" value="Pp3c9_6030V3.2"/>
    <property type="gene ID" value="Pp3c9_6030"/>
</dbReference>
<evidence type="ECO:0000313" key="4">
    <source>
        <dbReference type="EnsemblPlants" id="Pp3c9_6030V3.1"/>
    </source>
</evidence>
<keyword evidence="2" id="KW-0472">Membrane</keyword>
<dbReference type="eggNOG" id="ENOG502QVE8">
    <property type="taxonomic scope" value="Eukaryota"/>
</dbReference>
<proteinExistence type="predicted"/>
<dbReference type="RefSeq" id="XP_024384648.1">
    <property type="nucleotide sequence ID" value="XM_024528880.2"/>
</dbReference>